<protein>
    <submittedName>
        <fullName evidence="2">Uncharacterized protein</fullName>
    </submittedName>
</protein>
<proteinExistence type="predicted"/>
<feature type="non-terminal residue" evidence="2">
    <location>
        <position position="27"/>
    </location>
</feature>
<accession>A0A382N4W4</accession>
<name>A0A382N4W4_9ZZZZ</name>
<evidence type="ECO:0000256" key="1">
    <source>
        <dbReference type="SAM" id="Phobius"/>
    </source>
</evidence>
<dbReference type="EMBL" id="UINC01097135">
    <property type="protein sequence ID" value="SVC54591.1"/>
    <property type="molecule type" value="Genomic_DNA"/>
</dbReference>
<keyword evidence="1" id="KW-0472">Membrane</keyword>
<keyword evidence="1" id="KW-1133">Transmembrane helix</keyword>
<keyword evidence="1" id="KW-0812">Transmembrane</keyword>
<sequence length="27" mass="3254">MTLTHLFKAQAIFAWIWAVMFWLAPEM</sequence>
<dbReference type="AlphaFoldDB" id="A0A382N4W4"/>
<organism evidence="2">
    <name type="scientific">marine metagenome</name>
    <dbReference type="NCBI Taxonomy" id="408172"/>
    <lineage>
        <taxon>unclassified sequences</taxon>
        <taxon>metagenomes</taxon>
        <taxon>ecological metagenomes</taxon>
    </lineage>
</organism>
<feature type="transmembrane region" description="Helical" evidence="1">
    <location>
        <begin position="6"/>
        <end position="24"/>
    </location>
</feature>
<gene>
    <name evidence="2" type="ORF">METZ01_LOCUS307445</name>
</gene>
<evidence type="ECO:0000313" key="2">
    <source>
        <dbReference type="EMBL" id="SVC54591.1"/>
    </source>
</evidence>
<reference evidence="2" key="1">
    <citation type="submission" date="2018-05" db="EMBL/GenBank/DDBJ databases">
        <authorList>
            <person name="Lanie J.A."/>
            <person name="Ng W.-L."/>
            <person name="Kazmierczak K.M."/>
            <person name="Andrzejewski T.M."/>
            <person name="Davidsen T.M."/>
            <person name="Wayne K.J."/>
            <person name="Tettelin H."/>
            <person name="Glass J.I."/>
            <person name="Rusch D."/>
            <person name="Podicherti R."/>
            <person name="Tsui H.-C.T."/>
            <person name="Winkler M.E."/>
        </authorList>
    </citation>
    <scope>NUCLEOTIDE SEQUENCE</scope>
</reference>